<feature type="compositionally biased region" description="Pro residues" evidence="1">
    <location>
        <begin position="1"/>
        <end position="25"/>
    </location>
</feature>
<dbReference type="EMBL" id="CAEZZO010000031">
    <property type="protein sequence ID" value="CAB4764216.1"/>
    <property type="molecule type" value="Genomic_DNA"/>
</dbReference>
<dbReference type="EMBL" id="CAEZUC010000031">
    <property type="protein sequence ID" value="CAB4586327.1"/>
    <property type="molecule type" value="Genomic_DNA"/>
</dbReference>
<sequence>MPPLPNAPAAPPRCGGRPPPFPPNGEPVDGDEDGERYGDDVDGLADVPPVAGRGLFCAGLAANPGRTDPGRAPDIGGR</sequence>
<name>A0A6J6MMN3_9ZZZZ</name>
<dbReference type="AlphaFoldDB" id="A0A6J6MMN3"/>
<feature type="region of interest" description="Disordered" evidence="1">
    <location>
        <begin position="1"/>
        <end position="47"/>
    </location>
</feature>
<evidence type="ECO:0000313" key="2">
    <source>
        <dbReference type="EMBL" id="CAB4586327.1"/>
    </source>
</evidence>
<feature type="region of interest" description="Disordered" evidence="1">
    <location>
        <begin position="59"/>
        <end position="78"/>
    </location>
</feature>
<accession>A0A6J6MMN3</accession>
<evidence type="ECO:0000313" key="3">
    <source>
        <dbReference type="EMBL" id="CAB4675551.1"/>
    </source>
</evidence>
<reference evidence="3" key="1">
    <citation type="submission" date="2020-05" db="EMBL/GenBank/DDBJ databases">
        <authorList>
            <person name="Chiriac C."/>
            <person name="Salcher M."/>
            <person name="Ghai R."/>
            <person name="Kavagutti S V."/>
        </authorList>
    </citation>
    <scope>NUCLEOTIDE SEQUENCE</scope>
</reference>
<evidence type="ECO:0000256" key="1">
    <source>
        <dbReference type="SAM" id="MobiDB-lite"/>
    </source>
</evidence>
<proteinExistence type="predicted"/>
<dbReference type="EMBL" id="CAEZXF010000060">
    <property type="protein sequence ID" value="CAB4675551.1"/>
    <property type="molecule type" value="Genomic_DNA"/>
</dbReference>
<gene>
    <name evidence="2" type="ORF">UFOPK1776_00343</name>
    <name evidence="3" type="ORF">UFOPK2355_00328</name>
    <name evidence="4" type="ORF">UFOPK2886_00325</name>
</gene>
<evidence type="ECO:0000313" key="4">
    <source>
        <dbReference type="EMBL" id="CAB4764216.1"/>
    </source>
</evidence>
<organism evidence="3">
    <name type="scientific">freshwater metagenome</name>
    <dbReference type="NCBI Taxonomy" id="449393"/>
    <lineage>
        <taxon>unclassified sequences</taxon>
        <taxon>metagenomes</taxon>
        <taxon>ecological metagenomes</taxon>
    </lineage>
</organism>
<protein>
    <submittedName>
        <fullName evidence="3">Unannotated protein</fullName>
    </submittedName>
</protein>